<accession>A0A511Y6S9</accession>
<protein>
    <recommendedName>
        <fullName evidence="3">TfoX N-terminal domain-containing protein</fullName>
    </recommendedName>
</protein>
<gene>
    <name evidence="1" type="ORF">CLA01_09610</name>
</gene>
<organism evidence="1 2">
    <name type="scientific">Chryseobacterium lathyri</name>
    <dbReference type="NCBI Taxonomy" id="395933"/>
    <lineage>
        <taxon>Bacteria</taxon>
        <taxon>Pseudomonadati</taxon>
        <taxon>Bacteroidota</taxon>
        <taxon>Flavobacteriia</taxon>
        <taxon>Flavobacteriales</taxon>
        <taxon>Weeksellaceae</taxon>
        <taxon>Chryseobacterium group</taxon>
        <taxon>Chryseobacterium</taxon>
    </lineage>
</organism>
<dbReference type="AlphaFoldDB" id="A0A511Y6S9"/>
<sequence length="110" mass="11927">MAEAEKHFAELAAEIPEAQQGKMFGALCLKAPNGKAFLLSKNGSIAIKLSGSVLEEALGLNGTSIFEPSEGKKMNGWVQIPAEHQNKWKDFAQSALTEVKNIEKKISKNN</sequence>
<dbReference type="EMBL" id="BJYI01000003">
    <property type="protein sequence ID" value="GEN70889.1"/>
    <property type="molecule type" value="Genomic_DNA"/>
</dbReference>
<evidence type="ECO:0008006" key="3">
    <source>
        <dbReference type="Google" id="ProtNLM"/>
    </source>
</evidence>
<dbReference type="OrthoDB" id="963621at2"/>
<comment type="caution">
    <text evidence="1">The sequence shown here is derived from an EMBL/GenBank/DDBJ whole genome shotgun (WGS) entry which is preliminary data.</text>
</comment>
<evidence type="ECO:0000313" key="1">
    <source>
        <dbReference type="EMBL" id="GEN70889.1"/>
    </source>
</evidence>
<dbReference type="Proteomes" id="UP000321150">
    <property type="component" value="Unassembled WGS sequence"/>
</dbReference>
<name>A0A511Y6S9_9FLAO</name>
<evidence type="ECO:0000313" key="2">
    <source>
        <dbReference type="Proteomes" id="UP000321150"/>
    </source>
</evidence>
<dbReference type="RefSeq" id="WP_111953063.1">
    <property type="nucleotide sequence ID" value="NZ_BJYI01000003.1"/>
</dbReference>
<proteinExistence type="predicted"/>
<reference evidence="1 2" key="1">
    <citation type="submission" date="2019-07" db="EMBL/GenBank/DDBJ databases">
        <title>Whole genome shotgun sequence of Chryseobacterium lathyri NBRC 105250.</title>
        <authorList>
            <person name="Hosoyama A."/>
            <person name="Uohara A."/>
            <person name="Ohji S."/>
            <person name="Ichikawa N."/>
        </authorList>
    </citation>
    <scope>NUCLEOTIDE SEQUENCE [LARGE SCALE GENOMIC DNA]</scope>
    <source>
        <strain evidence="1 2">NBRC 105250</strain>
    </source>
</reference>